<dbReference type="GO" id="GO:0000155">
    <property type="term" value="F:phosphorelay sensor kinase activity"/>
    <property type="evidence" value="ECO:0007669"/>
    <property type="project" value="InterPro"/>
</dbReference>
<dbReference type="PANTHER" id="PTHR45569:SF1">
    <property type="entry name" value="SENSOR PROTEIN KDPD"/>
    <property type="match status" value="1"/>
</dbReference>
<dbReference type="GO" id="GO:0005886">
    <property type="term" value="C:plasma membrane"/>
    <property type="evidence" value="ECO:0007669"/>
    <property type="project" value="TreeGrafter"/>
</dbReference>
<dbReference type="InterPro" id="IPR003661">
    <property type="entry name" value="HisK_dim/P_dom"/>
</dbReference>
<organism evidence="2">
    <name type="scientific">marine sediment metagenome</name>
    <dbReference type="NCBI Taxonomy" id="412755"/>
    <lineage>
        <taxon>unclassified sequences</taxon>
        <taxon>metagenomes</taxon>
        <taxon>ecological metagenomes</taxon>
    </lineage>
</organism>
<dbReference type="CDD" id="cd00082">
    <property type="entry name" value="HisKA"/>
    <property type="match status" value="1"/>
</dbReference>
<gene>
    <name evidence="2" type="ORF">S01H4_63358</name>
</gene>
<dbReference type="InterPro" id="IPR036097">
    <property type="entry name" value="HisK_dim/P_sf"/>
</dbReference>
<comment type="caution">
    <text evidence="2">The sequence shown here is derived from an EMBL/GenBank/DDBJ whole genome shotgun (WGS) entry which is preliminary data.</text>
</comment>
<evidence type="ECO:0000259" key="1">
    <source>
        <dbReference type="SMART" id="SM00388"/>
    </source>
</evidence>
<protein>
    <recommendedName>
        <fullName evidence="1">Signal transduction histidine kinase dimerisation/phosphoacceptor domain-containing protein</fullName>
    </recommendedName>
</protein>
<dbReference type="EMBL" id="BART01038078">
    <property type="protein sequence ID" value="GAH13904.1"/>
    <property type="molecule type" value="Genomic_DNA"/>
</dbReference>
<dbReference type="Gene3D" id="1.10.287.130">
    <property type="match status" value="1"/>
</dbReference>
<reference evidence="2" key="1">
    <citation type="journal article" date="2014" name="Front. Microbiol.">
        <title>High frequency of phylogenetically diverse reductive dehalogenase-homologous genes in deep subseafloor sedimentary metagenomes.</title>
        <authorList>
            <person name="Kawai M."/>
            <person name="Futagami T."/>
            <person name="Toyoda A."/>
            <person name="Takaki Y."/>
            <person name="Nishi S."/>
            <person name="Hori S."/>
            <person name="Arai W."/>
            <person name="Tsubouchi T."/>
            <person name="Morono Y."/>
            <person name="Uchiyama I."/>
            <person name="Ito T."/>
            <person name="Fujiyama A."/>
            <person name="Inagaki F."/>
            <person name="Takami H."/>
        </authorList>
    </citation>
    <scope>NUCLEOTIDE SEQUENCE</scope>
    <source>
        <strain evidence="2">Expedition CK06-06</strain>
    </source>
</reference>
<dbReference type="InterPro" id="IPR052023">
    <property type="entry name" value="Histidine_kinase_KdpD"/>
</dbReference>
<sequence length="140" mass="16159">KSFPDIIYVNSQAEKVLHYPKEEQNKMLSEINKLKSDLFSRTSHELKTPLISIKGFTDLLLKLHSDKLDDDVISILEEIKNGSKRLEDYINSLVESSQLEQGLLKLRKEKEDLTFLINFCVKQLQGIASLREQKISVNIK</sequence>
<dbReference type="SUPFAM" id="SSF47384">
    <property type="entry name" value="Homodimeric domain of signal transducing histidine kinase"/>
    <property type="match status" value="1"/>
</dbReference>
<dbReference type="AlphaFoldDB" id="X1E9S0"/>
<name>X1E9S0_9ZZZZ</name>
<feature type="non-terminal residue" evidence="2">
    <location>
        <position position="1"/>
    </location>
</feature>
<feature type="domain" description="Signal transduction histidine kinase dimerisation/phosphoacceptor" evidence="1">
    <location>
        <begin position="34"/>
        <end position="102"/>
    </location>
</feature>
<proteinExistence type="predicted"/>
<dbReference type="SMART" id="SM00388">
    <property type="entry name" value="HisKA"/>
    <property type="match status" value="1"/>
</dbReference>
<dbReference type="Pfam" id="PF00512">
    <property type="entry name" value="HisKA"/>
    <property type="match status" value="1"/>
</dbReference>
<accession>X1E9S0</accession>
<evidence type="ECO:0000313" key="2">
    <source>
        <dbReference type="EMBL" id="GAH13904.1"/>
    </source>
</evidence>
<feature type="non-terminal residue" evidence="2">
    <location>
        <position position="140"/>
    </location>
</feature>
<dbReference type="PANTHER" id="PTHR45569">
    <property type="entry name" value="SENSOR PROTEIN KDPD"/>
    <property type="match status" value="1"/>
</dbReference>